<dbReference type="CDD" id="cd00796">
    <property type="entry name" value="INT_Rci_Hp1_C"/>
    <property type="match status" value="1"/>
</dbReference>
<feature type="region of interest" description="Disordered" evidence="2">
    <location>
        <begin position="242"/>
        <end position="265"/>
    </location>
</feature>
<dbReference type="InterPro" id="IPR002104">
    <property type="entry name" value="Integrase_catalytic"/>
</dbReference>
<dbReference type="PROSITE" id="PS51898">
    <property type="entry name" value="TYR_RECOMBINASE"/>
    <property type="match status" value="1"/>
</dbReference>
<gene>
    <name evidence="4" type="ORF">FAK_14700</name>
</gene>
<proteinExistence type="predicted"/>
<feature type="compositionally biased region" description="Basic and acidic residues" evidence="2">
    <location>
        <begin position="253"/>
        <end position="265"/>
    </location>
</feature>
<dbReference type="GO" id="GO:0006310">
    <property type="term" value="P:DNA recombination"/>
    <property type="evidence" value="ECO:0007669"/>
    <property type="project" value="UniProtKB-KW"/>
</dbReference>
<protein>
    <recommendedName>
        <fullName evidence="3">Tyr recombinase domain-containing protein</fullName>
    </recommendedName>
</protein>
<dbReference type="InterPro" id="IPR013762">
    <property type="entry name" value="Integrase-like_cat_sf"/>
</dbReference>
<evidence type="ECO:0000256" key="2">
    <source>
        <dbReference type="SAM" id="MobiDB-lite"/>
    </source>
</evidence>
<organism evidence="4 5">
    <name type="scientific">Desulfoferula mesophila</name>
    <dbReference type="NCBI Taxonomy" id="3058419"/>
    <lineage>
        <taxon>Bacteria</taxon>
        <taxon>Pseudomonadati</taxon>
        <taxon>Thermodesulfobacteriota</taxon>
        <taxon>Desulfarculia</taxon>
        <taxon>Desulfarculales</taxon>
        <taxon>Desulfarculaceae</taxon>
        <taxon>Desulfoferula</taxon>
    </lineage>
</organism>
<dbReference type="RefSeq" id="WP_338606119.1">
    <property type="nucleotide sequence ID" value="NZ_AP028679.1"/>
</dbReference>
<dbReference type="SUPFAM" id="SSF56349">
    <property type="entry name" value="DNA breaking-rejoining enzymes"/>
    <property type="match status" value="1"/>
</dbReference>
<evidence type="ECO:0000259" key="3">
    <source>
        <dbReference type="PROSITE" id="PS51898"/>
    </source>
</evidence>
<keyword evidence="1" id="KW-0233">DNA recombination</keyword>
<evidence type="ECO:0000313" key="4">
    <source>
        <dbReference type="EMBL" id="BEQ14404.1"/>
    </source>
</evidence>
<dbReference type="InterPro" id="IPR011010">
    <property type="entry name" value="DNA_brk_join_enz"/>
</dbReference>
<dbReference type="GO" id="GO:0003677">
    <property type="term" value="F:DNA binding"/>
    <property type="evidence" value="ECO:0007669"/>
    <property type="project" value="InterPro"/>
</dbReference>
<dbReference type="Proteomes" id="UP001366166">
    <property type="component" value="Chromosome"/>
</dbReference>
<sequence length="265" mass="31681">MASIAPKHLKKTESMCHGFQPPLKSSRFWTAIYKKRLITHNPTERLDFIPVEKRVKYIPPMDDIDRVIELADPDTQDYLWVIRDTMARVSEVNRLTWDDVDFKVRSLVLYTRKKRGGDLTPRTMPMTDRLFKRMSRRFKHRRKDLPWVFWHRYWSRNESRWVEGPYKDRKRFMKTLCQRAEVRYFRFHPLRHAGATVLDNSNVPMGAIQRLLGHENRKTTEIYLHSIGCTEREAMRVLEQVTGKVSQKSHTNSHTEEEKGLRLVT</sequence>
<name>A0AAU9EII1_9BACT</name>
<dbReference type="InterPro" id="IPR050090">
    <property type="entry name" value="Tyrosine_recombinase_XerCD"/>
</dbReference>
<feature type="compositionally biased region" description="Polar residues" evidence="2">
    <location>
        <begin position="243"/>
        <end position="252"/>
    </location>
</feature>
<evidence type="ECO:0000256" key="1">
    <source>
        <dbReference type="ARBA" id="ARBA00023172"/>
    </source>
</evidence>
<evidence type="ECO:0000313" key="5">
    <source>
        <dbReference type="Proteomes" id="UP001366166"/>
    </source>
</evidence>
<dbReference type="Pfam" id="PF00589">
    <property type="entry name" value="Phage_integrase"/>
    <property type="match status" value="1"/>
</dbReference>
<dbReference type="KEGG" id="dmp:FAK_14700"/>
<reference evidence="5" key="1">
    <citation type="journal article" date="2023" name="Arch. Microbiol.">
        <title>Desulfoferula mesophilus gen. nov. sp. nov., a mesophilic sulfate-reducing bacterium isolated from a brackish lake sediment.</title>
        <authorList>
            <person name="Watanabe T."/>
            <person name="Yabe T."/>
            <person name="Tsuji J.M."/>
            <person name="Fukui M."/>
        </authorList>
    </citation>
    <scope>NUCLEOTIDE SEQUENCE [LARGE SCALE GENOMIC DNA]</scope>
    <source>
        <strain evidence="5">12FAK</strain>
    </source>
</reference>
<feature type="domain" description="Tyr recombinase" evidence="3">
    <location>
        <begin position="53"/>
        <end position="236"/>
    </location>
</feature>
<dbReference type="AlphaFoldDB" id="A0AAU9EII1"/>
<dbReference type="PANTHER" id="PTHR30349">
    <property type="entry name" value="PHAGE INTEGRASE-RELATED"/>
    <property type="match status" value="1"/>
</dbReference>
<dbReference type="Gene3D" id="1.10.443.10">
    <property type="entry name" value="Intergrase catalytic core"/>
    <property type="match status" value="1"/>
</dbReference>
<dbReference type="PANTHER" id="PTHR30349:SF64">
    <property type="entry name" value="PROPHAGE INTEGRASE INTD-RELATED"/>
    <property type="match status" value="1"/>
</dbReference>
<dbReference type="EMBL" id="AP028679">
    <property type="protein sequence ID" value="BEQ14404.1"/>
    <property type="molecule type" value="Genomic_DNA"/>
</dbReference>
<dbReference type="GO" id="GO:0015074">
    <property type="term" value="P:DNA integration"/>
    <property type="evidence" value="ECO:0007669"/>
    <property type="project" value="InterPro"/>
</dbReference>
<keyword evidence="5" id="KW-1185">Reference proteome</keyword>
<accession>A0AAU9EII1</accession>